<name>A0AAV5M9G0_9ROSI</name>
<feature type="coiled-coil region" evidence="1">
    <location>
        <begin position="87"/>
        <end position="114"/>
    </location>
</feature>
<dbReference type="EMBL" id="BPVZ01000197">
    <property type="protein sequence ID" value="GKV45669.1"/>
    <property type="molecule type" value="Genomic_DNA"/>
</dbReference>
<keyword evidence="1" id="KW-0175">Coiled coil</keyword>
<evidence type="ECO:0000256" key="1">
    <source>
        <dbReference type="SAM" id="Coils"/>
    </source>
</evidence>
<sequence>MLHLPEYNSPSCSSTSILDPLKRDLTHPSAMSETEPHRHLWRRQRLQVPLGVNFRQQQLQRAMNTLQRMKVTAAAMKMKTKRMKKSHKKAKVALRRMEAEYTKLRAESRHALEESERTQVYYDTTVTLLFCPGGSAAGLSPVDYFPRTSLNISF</sequence>
<accession>A0AAV5M9G0</accession>
<protein>
    <submittedName>
        <fullName evidence="2">Uncharacterized protein</fullName>
    </submittedName>
</protein>
<evidence type="ECO:0000313" key="3">
    <source>
        <dbReference type="Proteomes" id="UP001054252"/>
    </source>
</evidence>
<gene>
    <name evidence="2" type="ORF">SLEP1_g52727</name>
</gene>
<dbReference type="Proteomes" id="UP001054252">
    <property type="component" value="Unassembled WGS sequence"/>
</dbReference>
<keyword evidence="3" id="KW-1185">Reference proteome</keyword>
<dbReference type="AlphaFoldDB" id="A0AAV5M9G0"/>
<reference evidence="2 3" key="1">
    <citation type="journal article" date="2021" name="Commun. Biol.">
        <title>The genome of Shorea leprosula (Dipterocarpaceae) highlights the ecological relevance of drought in aseasonal tropical rainforests.</title>
        <authorList>
            <person name="Ng K.K.S."/>
            <person name="Kobayashi M.J."/>
            <person name="Fawcett J.A."/>
            <person name="Hatakeyama M."/>
            <person name="Paape T."/>
            <person name="Ng C.H."/>
            <person name="Ang C.C."/>
            <person name="Tnah L.H."/>
            <person name="Lee C.T."/>
            <person name="Nishiyama T."/>
            <person name="Sese J."/>
            <person name="O'Brien M.J."/>
            <person name="Copetti D."/>
            <person name="Mohd Noor M.I."/>
            <person name="Ong R.C."/>
            <person name="Putra M."/>
            <person name="Sireger I.Z."/>
            <person name="Indrioko S."/>
            <person name="Kosugi Y."/>
            <person name="Izuno A."/>
            <person name="Isagi Y."/>
            <person name="Lee S.L."/>
            <person name="Shimizu K.K."/>
        </authorList>
    </citation>
    <scope>NUCLEOTIDE SEQUENCE [LARGE SCALE GENOMIC DNA]</scope>
    <source>
        <strain evidence="2">214</strain>
    </source>
</reference>
<proteinExistence type="predicted"/>
<organism evidence="2 3">
    <name type="scientific">Rubroshorea leprosula</name>
    <dbReference type="NCBI Taxonomy" id="152421"/>
    <lineage>
        <taxon>Eukaryota</taxon>
        <taxon>Viridiplantae</taxon>
        <taxon>Streptophyta</taxon>
        <taxon>Embryophyta</taxon>
        <taxon>Tracheophyta</taxon>
        <taxon>Spermatophyta</taxon>
        <taxon>Magnoliopsida</taxon>
        <taxon>eudicotyledons</taxon>
        <taxon>Gunneridae</taxon>
        <taxon>Pentapetalae</taxon>
        <taxon>rosids</taxon>
        <taxon>malvids</taxon>
        <taxon>Malvales</taxon>
        <taxon>Dipterocarpaceae</taxon>
        <taxon>Rubroshorea</taxon>
    </lineage>
</organism>
<comment type="caution">
    <text evidence="2">The sequence shown here is derived from an EMBL/GenBank/DDBJ whole genome shotgun (WGS) entry which is preliminary data.</text>
</comment>
<evidence type="ECO:0000313" key="2">
    <source>
        <dbReference type="EMBL" id="GKV45669.1"/>
    </source>
</evidence>